<gene>
    <name evidence="2" type="ORF">L196_09824</name>
</gene>
<feature type="domain" description="Rhodanese" evidence="1">
    <location>
        <begin position="18"/>
        <end position="118"/>
    </location>
</feature>
<dbReference type="EMBL" id="ASHL01000010">
    <property type="protein sequence ID" value="EPD12409.1"/>
    <property type="molecule type" value="Genomic_DNA"/>
</dbReference>
<comment type="caution">
    <text evidence="2">The sequence shown here is derived from an EMBL/GenBank/DDBJ whole genome shotgun (WGS) entry which is preliminary data.</text>
</comment>
<accession>A0AB33YZR5</accession>
<dbReference type="PANTHER" id="PTHR45431:SF3">
    <property type="entry name" value="RHODANESE-LIKE DOMAIN-CONTAINING PROTEIN 15, CHLOROPLASTIC"/>
    <property type="match status" value="1"/>
</dbReference>
<protein>
    <submittedName>
        <fullName evidence="2">Sulfurtransferase</fullName>
    </submittedName>
</protein>
<evidence type="ECO:0000259" key="1">
    <source>
        <dbReference type="PROSITE" id="PS50206"/>
    </source>
</evidence>
<dbReference type="InterPro" id="IPR001763">
    <property type="entry name" value="Rhodanese-like_dom"/>
</dbReference>
<dbReference type="RefSeq" id="WP_016390842.1">
    <property type="nucleotide sequence ID" value="NZ_FQZJ01000001.1"/>
</dbReference>
<dbReference type="Proteomes" id="UP000015462">
    <property type="component" value="Unassembled WGS sequence"/>
</dbReference>
<dbReference type="SMART" id="SM00450">
    <property type="entry name" value="RHOD"/>
    <property type="match status" value="1"/>
</dbReference>
<organism evidence="2 3">
    <name type="scientific">Cycloclasticus pugetii</name>
    <dbReference type="NCBI Taxonomy" id="34068"/>
    <lineage>
        <taxon>Bacteria</taxon>
        <taxon>Pseudomonadati</taxon>
        <taxon>Pseudomonadota</taxon>
        <taxon>Gammaproteobacteria</taxon>
        <taxon>Thiotrichales</taxon>
        <taxon>Piscirickettsiaceae</taxon>
        <taxon>Cycloclasticus</taxon>
    </lineage>
</organism>
<evidence type="ECO:0000313" key="2">
    <source>
        <dbReference type="EMBL" id="EPD12409.1"/>
    </source>
</evidence>
<name>A0AB33YZR5_9GAMM</name>
<dbReference type="InterPro" id="IPR036873">
    <property type="entry name" value="Rhodanese-like_dom_sf"/>
</dbReference>
<dbReference type="AlphaFoldDB" id="A0AB33YZR5"/>
<proteinExistence type="predicted"/>
<dbReference type="Pfam" id="PF00581">
    <property type="entry name" value="Rhodanese"/>
    <property type="match status" value="1"/>
</dbReference>
<dbReference type="PROSITE" id="PS50206">
    <property type="entry name" value="RHODANESE_3"/>
    <property type="match status" value="1"/>
</dbReference>
<dbReference type="Gene3D" id="3.40.250.10">
    <property type="entry name" value="Rhodanese-like domain"/>
    <property type="match status" value="1"/>
</dbReference>
<dbReference type="PANTHER" id="PTHR45431">
    <property type="entry name" value="RHODANESE-LIKE DOMAIN-CONTAINING PROTEIN 15, CHLOROPLASTIC"/>
    <property type="match status" value="1"/>
</dbReference>
<dbReference type="SUPFAM" id="SSF52821">
    <property type="entry name" value="Rhodanese/Cell cycle control phosphatase"/>
    <property type="match status" value="1"/>
</dbReference>
<keyword evidence="3" id="KW-1185">Reference proteome</keyword>
<sequence>MTSIKSTSPTQAYEILNNDSHAVLIDTRTFIEFSFVGHPIGAIHVPLKRPPNWKPLPDFVEQVEKHVPSKSTTIVLMCRSGARSMEAAKLLEEAGYQSLYNMNEGFEGDKDKNNHRGKLGGWRYHQLPWEQS</sequence>
<evidence type="ECO:0000313" key="3">
    <source>
        <dbReference type="Proteomes" id="UP000015462"/>
    </source>
</evidence>
<reference evidence="2 3" key="1">
    <citation type="journal article" date="2013" name="Genome Announc.">
        <title>Genome Sequence of the Pyrene- and Fluoranthene-Degrading Bacterium Cycloclasticus sp. Strain PY97M.</title>
        <authorList>
            <person name="Cui Z."/>
            <person name="Xu G."/>
            <person name="Li Q."/>
            <person name="Gao W."/>
            <person name="Zheng L."/>
        </authorList>
    </citation>
    <scope>NUCLEOTIDE SEQUENCE [LARGE SCALE GENOMIC DNA]</scope>
    <source>
        <strain evidence="2 3">PY97M</strain>
    </source>
</reference>
<dbReference type="CDD" id="cd01522">
    <property type="entry name" value="RHOD_1"/>
    <property type="match status" value="1"/>
</dbReference>
<dbReference type="InterPro" id="IPR052367">
    <property type="entry name" value="Thiosulfate_ST/Rhodanese-like"/>
</dbReference>